<feature type="compositionally biased region" description="Pro residues" evidence="1">
    <location>
        <begin position="149"/>
        <end position="159"/>
    </location>
</feature>
<gene>
    <name evidence="2" type="ORF">WA026_019042</name>
</gene>
<sequence length="159" mass="17666">MQHSMVYFFHHYELPVILQQAHIQEFLIRTTHHQQRVLLRQPQPQQRDQRADGEDRPAHPQLRLNPLARLNQLLSTVRSSVTTQTSVAATTQVATSTSDHNTTSVGTLATPTTASTTSQTSQTILSTHSVQTPGGEYVNEEIQTTDLTPRPPQGGPDQP</sequence>
<feature type="compositionally biased region" description="Low complexity" evidence="1">
    <location>
        <begin position="79"/>
        <end position="98"/>
    </location>
</feature>
<feature type="compositionally biased region" description="Low complexity" evidence="1">
    <location>
        <begin position="37"/>
        <end position="46"/>
    </location>
</feature>
<evidence type="ECO:0000313" key="3">
    <source>
        <dbReference type="Proteomes" id="UP001431783"/>
    </source>
</evidence>
<organism evidence="2 3">
    <name type="scientific">Henosepilachna vigintioctopunctata</name>
    <dbReference type="NCBI Taxonomy" id="420089"/>
    <lineage>
        <taxon>Eukaryota</taxon>
        <taxon>Metazoa</taxon>
        <taxon>Ecdysozoa</taxon>
        <taxon>Arthropoda</taxon>
        <taxon>Hexapoda</taxon>
        <taxon>Insecta</taxon>
        <taxon>Pterygota</taxon>
        <taxon>Neoptera</taxon>
        <taxon>Endopterygota</taxon>
        <taxon>Coleoptera</taxon>
        <taxon>Polyphaga</taxon>
        <taxon>Cucujiformia</taxon>
        <taxon>Coccinelloidea</taxon>
        <taxon>Coccinellidae</taxon>
        <taxon>Epilachninae</taxon>
        <taxon>Epilachnini</taxon>
        <taxon>Henosepilachna</taxon>
    </lineage>
</organism>
<dbReference type="EMBL" id="JARQZJ010000133">
    <property type="protein sequence ID" value="KAK9892241.1"/>
    <property type="molecule type" value="Genomic_DNA"/>
</dbReference>
<feature type="compositionally biased region" description="Low complexity" evidence="1">
    <location>
        <begin position="107"/>
        <end position="127"/>
    </location>
</feature>
<name>A0AAW1V950_9CUCU</name>
<feature type="region of interest" description="Disordered" evidence="1">
    <location>
        <begin position="79"/>
        <end position="159"/>
    </location>
</feature>
<comment type="caution">
    <text evidence="2">The sequence shown here is derived from an EMBL/GenBank/DDBJ whole genome shotgun (WGS) entry which is preliminary data.</text>
</comment>
<feature type="region of interest" description="Disordered" evidence="1">
    <location>
        <begin position="37"/>
        <end position="65"/>
    </location>
</feature>
<dbReference type="Proteomes" id="UP001431783">
    <property type="component" value="Unassembled WGS sequence"/>
</dbReference>
<evidence type="ECO:0000313" key="2">
    <source>
        <dbReference type="EMBL" id="KAK9892241.1"/>
    </source>
</evidence>
<proteinExistence type="predicted"/>
<reference evidence="2 3" key="1">
    <citation type="submission" date="2023-03" db="EMBL/GenBank/DDBJ databases">
        <title>Genome insight into feeding habits of ladybird beetles.</title>
        <authorList>
            <person name="Li H.-S."/>
            <person name="Huang Y.-H."/>
            <person name="Pang H."/>
        </authorList>
    </citation>
    <scope>NUCLEOTIDE SEQUENCE [LARGE SCALE GENOMIC DNA]</scope>
    <source>
        <strain evidence="2">SYSU_2023b</strain>
        <tissue evidence="2">Whole body</tissue>
    </source>
</reference>
<dbReference type="AlphaFoldDB" id="A0AAW1V950"/>
<protein>
    <submittedName>
        <fullName evidence="2">Uncharacterized protein</fullName>
    </submittedName>
</protein>
<feature type="compositionally biased region" description="Basic and acidic residues" evidence="1">
    <location>
        <begin position="47"/>
        <end position="58"/>
    </location>
</feature>
<keyword evidence="3" id="KW-1185">Reference proteome</keyword>
<evidence type="ECO:0000256" key="1">
    <source>
        <dbReference type="SAM" id="MobiDB-lite"/>
    </source>
</evidence>
<accession>A0AAW1V950</accession>